<dbReference type="EMBL" id="CACRXK020000349">
    <property type="protein sequence ID" value="CAB3981066.1"/>
    <property type="molecule type" value="Genomic_DNA"/>
</dbReference>
<evidence type="ECO:0000313" key="1">
    <source>
        <dbReference type="EMBL" id="CAB3981066.1"/>
    </source>
</evidence>
<organism evidence="1 2">
    <name type="scientific">Paramuricea clavata</name>
    <name type="common">Red gorgonian</name>
    <name type="synonym">Violescent sea-whip</name>
    <dbReference type="NCBI Taxonomy" id="317549"/>
    <lineage>
        <taxon>Eukaryota</taxon>
        <taxon>Metazoa</taxon>
        <taxon>Cnidaria</taxon>
        <taxon>Anthozoa</taxon>
        <taxon>Octocorallia</taxon>
        <taxon>Malacalcyonacea</taxon>
        <taxon>Plexauridae</taxon>
        <taxon>Paramuricea</taxon>
    </lineage>
</organism>
<accession>A0A7D9HEZ2</accession>
<proteinExistence type="predicted"/>
<name>A0A7D9HEZ2_PARCT</name>
<gene>
    <name evidence="1" type="ORF">PACLA_8A054057</name>
</gene>
<dbReference type="GO" id="GO:0015074">
    <property type="term" value="P:DNA integration"/>
    <property type="evidence" value="ECO:0007669"/>
    <property type="project" value="InterPro"/>
</dbReference>
<dbReference type="InterPro" id="IPR012337">
    <property type="entry name" value="RNaseH-like_sf"/>
</dbReference>
<dbReference type="OrthoDB" id="775972at2759"/>
<dbReference type="InterPro" id="IPR001584">
    <property type="entry name" value="Integrase_cat-core"/>
</dbReference>
<dbReference type="PROSITE" id="PS50994">
    <property type="entry name" value="INTEGRASE"/>
    <property type="match status" value="1"/>
</dbReference>
<keyword evidence="2" id="KW-1185">Reference proteome</keyword>
<dbReference type="Gene3D" id="3.30.420.10">
    <property type="entry name" value="Ribonuclease H-like superfamily/Ribonuclease H"/>
    <property type="match status" value="1"/>
</dbReference>
<sequence>MMVNGVIHVTSTPLWPQGNGDVERQNHTLLKSMRIAYAAGKDWRKELNKFLMAYRTTPHTTTGASPAKLLFGREFRTKGSIEQTRTGLFADDTKFELEKGKIYADRKRQAANRQIKTGDLVRVKNAKPKNKLSSMFEDALYKVKNKDGNEVTVESEDGVQYRKNSVHVKRYETEECDGEEIARYDITDCYKMDIYHHEYNTREPKTLQNKTQRKLSEDVCEPVSPRVSSIFLRSVAVSARELYGLCDVI</sequence>
<reference evidence="1" key="1">
    <citation type="submission" date="2020-04" db="EMBL/GenBank/DDBJ databases">
        <authorList>
            <person name="Alioto T."/>
            <person name="Alioto T."/>
            <person name="Gomez Garrido J."/>
        </authorList>
    </citation>
    <scope>NUCLEOTIDE SEQUENCE</scope>
    <source>
        <strain evidence="1">A484AB</strain>
    </source>
</reference>
<dbReference type="InterPro" id="IPR036397">
    <property type="entry name" value="RNaseH_sf"/>
</dbReference>
<feature type="non-terminal residue" evidence="1">
    <location>
        <position position="1"/>
    </location>
</feature>
<dbReference type="Proteomes" id="UP001152795">
    <property type="component" value="Unassembled WGS sequence"/>
</dbReference>
<dbReference type="PANTHER" id="PTHR37984">
    <property type="entry name" value="PROTEIN CBG26694"/>
    <property type="match status" value="1"/>
</dbReference>
<dbReference type="PANTHER" id="PTHR37984:SF11">
    <property type="entry name" value="INTEGRASE CATALYTIC DOMAIN-CONTAINING PROTEIN"/>
    <property type="match status" value="1"/>
</dbReference>
<protein>
    <submittedName>
        <fullName evidence="1">Uncharacterized protein K02A2.6</fullName>
    </submittedName>
</protein>
<comment type="caution">
    <text evidence="1">The sequence shown here is derived from an EMBL/GenBank/DDBJ whole genome shotgun (WGS) entry which is preliminary data.</text>
</comment>
<dbReference type="AlphaFoldDB" id="A0A7D9HEZ2"/>
<evidence type="ECO:0000313" key="2">
    <source>
        <dbReference type="Proteomes" id="UP001152795"/>
    </source>
</evidence>
<dbReference type="InterPro" id="IPR050951">
    <property type="entry name" value="Retrovirus_Pol_polyprotein"/>
</dbReference>
<dbReference type="SUPFAM" id="SSF53098">
    <property type="entry name" value="Ribonuclease H-like"/>
    <property type="match status" value="1"/>
</dbReference>
<dbReference type="GO" id="GO:0003676">
    <property type="term" value="F:nucleic acid binding"/>
    <property type="evidence" value="ECO:0007669"/>
    <property type="project" value="InterPro"/>
</dbReference>